<dbReference type="GO" id="GO:0002098">
    <property type="term" value="P:tRNA wobble uridine modification"/>
    <property type="evidence" value="ECO:0007669"/>
    <property type="project" value="InterPro"/>
</dbReference>
<protein>
    <recommendedName>
        <fullName evidence="5">tRNA U34 carboxymethyltransferase</fullName>
    </recommendedName>
</protein>
<accession>A0A918TWS7</accession>
<dbReference type="GO" id="GO:0008168">
    <property type="term" value="F:methyltransferase activity"/>
    <property type="evidence" value="ECO:0007669"/>
    <property type="project" value="TreeGrafter"/>
</dbReference>
<dbReference type="Proteomes" id="UP000644507">
    <property type="component" value="Unassembled WGS sequence"/>
</dbReference>
<dbReference type="CDD" id="cd02440">
    <property type="entry name" value="AdoMet_MTases"/>
    <property type="match status" value="1"/>
</dbReference>
<dbReference type="InterPro" id="IPR027555">
    <property type="entry name" value="Mo5U34_MeTrfas-like"/>
</dbReference>
<keyword evidence="4" id="KW-1185">Reference proteome</keyword>
<evidence type="ECO:0000313" key="3">
    <source>
        <dbReference type="EMBL" id="GHC65837.1"/>
    </source>
</evidence>
<dbReference type="AlphaFoldDB" id="A0A918TWS7"/>
<organism evidence="3 4">
    <name type="scientific">Roseibacillus persicicus</name>
    <dbReference type="NCBI Taxonomy" id="454148"/>
    <lineage>
        <taxon>Bacteria</taxon>
        <taxon>Pseudomonadati</taxon>
        <taxon>Verrucomicrobiota</taxon>
        <taxon>Verrucomicrobiia</taxon>
        <taxon>Verrucomicrobiales</taxon>
        <taxon>Verrucomicrobiaceae</taxon>
        <taxon>Roseibacillus</taxon>
    </lineage>
</organism>
<evidence type="ECO:0008006" key="5">
    <source>
        <dbReference type="Google" id="ProtNLM"/>
    </source>
</evidence>
<reference evidence="3" key="2">
    <citation type="submission" date="2020-09" db="EMBL/GenBank/DDBJ databases">
        <authorList>
            <person name="Sun Q."/>
            <person name="Kim S."/>
        </authorList>
    </citation>
    <scope>NUCLEOTIDE SEQUENCE</scope>
    <source>
        <strain evidence="3">KCTC 12988</strain>
    </source>
</reference>
<name>A0A918TWS7_9BACT</name>
<dbReference type="NCBIfam" id="TIGR00452">
    <property type="entry name" value="tRNA 5-methoxyuridine(34)/uridine 5-oxyacetic acid(34) synthase CmoB"/>
    <property type="match status" value="1"/>
</dbReference>
<dbReference type="SUPFAM" id="SSF53335">
    <property type="entry name" value="S-adenosyl-L-methionine-dependent methyltransferases"/>
    <property type="match status" value="2"/>
</dbReference>
<dbReference type="PANTHER" id="PTHR43464">
    <property type="entry name" value="METHYLTRANSFERASE"/>
    <property type="match status" value="1"/>
</dbReference>
<comment type="caution">
    <text evidence="3">The sequence shown here is derived from an EMBL/GenBank/DDBJ whole genome shotgun (WGS) entry which is preliminary data.</text>
</comment>
<evidence type="ECO:0000313" key="4">
    <source>
        <dbReference type="Proteomes" id="UP000644507"/>
    </source>
</evidence>
<dbReference type="GO" id="GO:0016765">
    <property type="term" value="F:transferase activity, transferring alkyl or aryl (other than methyl) groups"/>
    <property type="evidence" value="ECO:0007669"/>
    <property type="project" value="InterPro"/>
</dbReference>
<sequence length="697" mass="77624">MLAVKELAAFEGGHCVLVESPLFFYRGKQMTELSQKLRALTSTILDEDVPVYTLRPLILEVLEVFRLVAGGQFTQRDDIVEGENWTSEGLAVSPVMAAMCVEDYARTVVFIRGVHEAVIAAGDTAGGRPVKVLYAGCGPFGTLVVPLLSVFGAEVCQFVFADISEEALESARQTVEGLGFDESVVDYVLGDVLNYEVSSSWVPDVIVSETMQACLKAEPQVAIFRHLFRQAPRALFVPEEISIELKFVDLVREIAFAGENESRDRVEVGAVFKLNRDSLASWRSLEGGTLPAAEVQLPTCELGNKQPKLFTRIQTFGKHVLSDYASGLTSPRELEIEKGDLSAGESLRFHYRLGESPALVCEVITGDKAATAGAESGESIEFPGVWKELARMGQQNWLSSLRVQVSRQYSGEGHGDLPRWRAVLKELQRFEGLGYELRDGRLHFLTQADAGELKEVLMKLSPWRKGPFEFGDLFVDTEWRSDWKWERLREKISPVNERRILDVGCGNGYHLWRMLDEGASLALGIDPSMLFGCQFLAARHFGGEDLPLGVLPLGIEDLPAKLGCFDSTFSMGVLYHRKSPVEHLEALRDTLVKGGELVLETLVVEGDENTVLLPEGRYAQMRNVWFLPSVELLARMMKRVGFREVEVLDVSVTTVEEQRGTEWMKFQSLPEFLDPTDHSKTIEGYPGPLRAVLRGIR</sequence>
<dbReference type="Pfam" id="PF08003">
    <property type="entry name" value="Methyltransf_9"/>
    <property type="match status" value="1"/>
</dbReference>
<keyword evidence="1" id="KW-0808">Transferase</keyword>
<keyword evidence="2" id="KW-0819">tRNA processing</keyword>
<dbReference type="Gene3D" id="3.40.50.150">
    <property type="entry name" value="Vaccinia Virus protein VP39"/>
    <property type="match status" value="2"/>
</dbReference>
<reference evidence="3" key="1">
    <citation type="journal article" date="2014" name="Int. J. Syst. Evol. Microbiol.">
        <title>Complete genome sequence of Corynebacterium casei LMG S-19264T (=DSM 44701T), isolated from a smear-ripened cheese.</title>
        <authorList>
            <consortium name="US DOE Joint Genome Institute (JGI-PGF)"/>
            <person name="Walter F."/>
            <person name="Albersmeier A."/>
            <person name="Kalinowski J."/>
            <person name="Ruckert C."/>
        </authorList>
    </citation>
    <scope>NUCLEOTIDE SEQUENCE</scope>
    <source>
        <strain evidence="3">KCTC 12988</strain>
    </source>
</reference>
<proteinExistence type="inferred from homology"/>
<gene>
    <name evidence="3" type="ORF">GCM10007100_37000</name>
</gene>
<dbReference type="InterPro" id="IPR029063">
    <property type="entry name" value="SAM-dependent_MTases_sf"/>
</dbReference>
<dbReference type="NCBIfam" id="NF011650">
    <property type="entry name" value="PRK15068.1"/>
    <property type="match status" value="1"/>
</dbReference>
<dbReference type="InterPro" id="IPR010017">
    <property type="entry name" value="CmoB"/>
</dbReference>
<evidence type="ECO:0000256" key="2">
    <source>
        <dbReference type="ARBA" id="ARBA00022694"/>
    </source>
</evidence>
<dbReference type="HAMAP" id="MF_01590">
    <property type="entry name" value="tRNA_carboxymethyltr_CmoB"/>
    <property type="match status" value="1"/>
</dbReference>
<dbReference type="EMBL" id="BMXI01000020">
    <property type="protein sequence ID" value="GHC65837.1"/>
    <property type="molecule type" value="Genomic_DNA"/>
</dbReference>
<dbReference type="PANTHER" id="PTHR43464:SF95">
    <property type="entry name" value="TRNA U34 CARBOXYMETHYLTRANSFERASE"/>
    <property type="match status" value="1"/>
</dbReference>
<evidence type="ECO:0000256" key="1">
    <source>
        <dbReference type="ARBA" id="ARBA00022679"/>
    </source>
</evidence>